<dbReference type="RefSeq" id="WP_308456338.1">
    <property type="nucleotide sequence ID" value="NZ_JAJEQM010000007.1"/>
</dbReference>
<evidence type="ECO:0000313" key="3">
    <source>
        <dbReference type="Proteomes" id="UP001198242"/>
    </source>
</evidence>
<protein>
    <submittedName>
        <fullName evidence="2">Adaptor protein MecA</fullName>
    </submittedName>
</protein>
<reference evidence="2 3" key="1">
    <citation type="submission" date="2021-10" db="EMBL/GenBank/DDBJ databases">
        <title>Anaerobic single-cell dispensing facilitates the cultivation of human gut bacteria.</title>
        <authorList>
            <person name="Afrizal A."/>
        </authorList>
    </citation>
    <scope>NUCLEOTIDE SEQUENCE [LARGE SCALE GENOMIC DNA]</scope>
    <source>
        <strain evidence="2 3">CLA-AA-H232</strain>
    </source>
</reference>
<dbReference type="Pfam" id="PF05389">
    <property type="entry name" value="MecA"/>
    <property type="match status" value="1"/>
</dbReference>
<dbReference type="EMBL" id="JAJEQM010000007">
    <property type="protein sequence ID" value="MCC2210488.1"/>
    <property type="molecule type" value="Genomic_DNA"/>
</dbReference>
<gene>
    <name evidence="2" type="ORF">LKE05_06755</name>
</gene>
<evidence type="ECO:0000256" key="1">
    <source>
        <dbReference type="ARBA" id="ARBA00005397"/>
    </source>
</evidence>
<evidence type="ECO:0000313" key="2">
    <source>
        <dbReference type="EMBL" id="MCC2210488.1"/>
    </source>
</evidence>
<sequence length="200" mass="23164">MRIEKLNKDKIKVTLTTAELINLDIDVKRLSPDSKELHTFLFHIMETIREETGFNPYNGQVVVEATPSQDGISILVKRLNKGIKKITEEQFKKVVSVKPKKKEPGTECVFYFETFNDMYGAISEMDKSILAKASLFKLNKTYCILIRNDNENMRGINVIREFTERMSIYPLQNEYIKEHALLVAKGQKLVEMAENVKRLM</sequence>
<keyword evidence="3" id="KW-1185">Reference proteome</keyword>
<dbReference type="InterPro" id="IPR008681">
    <property type="entry name" value="Neg-reg_MecA"/>
</dbReference>
<dbReference type="AlphaFoldDB" id="A0AAE3J938"/>
<organism evidence="2 3">
    <name type="scientific">Hominilimicola fabiformis</name>
    <dbReference type="NCBI Taxonomy" id="2885356"/>
    <lineage>
        <taxon>Bacteria</taxon>
        <taxon>Bacillati</taxon>
        <taxon>Bacillota</taxon>
        <taxon>Clostridia</taxon>
        <taxon>Eubacteriales</taxon>
        <taxon>Oscillospiraceae</taxon>
        <taxon>Hominilimicola</taxon>
    </lineage>
</organism>
<accession>A0AAE3J938</accession>
<dbReference type="Gene3D" id="3.30.70.1950">
    <property type="match status" value="1"/>
</dbReference>
<dbReference type="InterPro" id="IPR038471">
    <property type="entry name" value="MecA_C_sf"/>
</dbReference>
<comment type="caution">
    <text evidence="2">The sequence shown here is derived from an EMBL/GenBank/DDBJ whole genome shotgun (WGS) entry which is preliminary data.</text>
</comment>
<proteinExistence type="inferred from homology"/>
<dbReference type="Proteomes" id="UP001198242">
    <property type="component" value="Unassembled WGS sequence"/>
</dbReference>
<comment type="similarity">
    <text evidence="1">Belongs to the MecA family.</text>
</comment>
<name>A0AAE3J938_9FIRM</name>